<feature type="compositionally biased region" description="Basic and acidic residues" evidence="1">
    <location>
        <begin position="12"/>
        <end position="21"/>
    </location>
</feature>
<evidence type="ECO:0000256" key="1">
    <source>
        <dbReference type="SAM" id="MobiDB-lite"/>
    </source>
</evidence>
<reference evidence="2 3" key="1">
    <citation type="submission" date="2024-04" db="EMBL/GenBank/DDBJ databases">
        <title>Tritrichomonas musculus Genome.</title>
        <authorList>
            <person name="Alves-Ferreira E."/>
            <person name="Grigg M."/>
            <person name="Lorenzi H."/>
            <person name="Galac M."/>
        </authorList>
    </citation>
    <scope>NUCLEOTIDE SEQUENCE [LARGE SCALE GENOMIC DNA]</scope>
    <source>
        <strain evidence="2 3">EAF2021</strain>
    </source>
</reference>
<dbReference type="EMBL" id="JAPFFF010000001">
    <property type="protein sequence ID" value="KAK8900002.1"/>
    <property type="molecule type" value="Genomic_DNA"/>
</dbReference>
<comment type="caution">
    <text evidence="2">The sequence shown here is derived from an EMBL/GenBank/DDBJ whole genome shotgun (WGS) entry which is preliminary data.</text>
</comment>
<name>A0ABR2LB58_9EUKA</name>
<dbReference type="Proteomes" id="UP001470230">
    <property type="component" value="Unassembled WGS sequence"/>
</dbReference>
<accession>A0ABR2LB58</accession>
<evidence type="ECO:0000313" key="2">
    <source>
        <dbReference type="EMBL" id="KAK8900002.1"/>
    </source>
</evidence>
<protein>
    <submittedName>
        <fullName evidence="2">Uncharacterized protein</fullName>
    </submittedName>
</protein>
<keyword evidence="3" id="KW-1185">Reference proteome</keyword>
<sequence length="828" mass="97537">MEDSNESLKQSENGHEGKENDDSQYMNLRKNYAFDPVFLQRNFYSHVIQLVSKSRIKLKLYQLFSFRLKYTGVIPIDSLLFYYSSYIPKYTPQYNFPSRFDAVLKFDMNKLPGITISKFLSDDFFRNIPYIRDVFCYSTFPSMFGNFIAEEYFEAGYKFIKDNFNDQGILPLLVSSFLNHSMLFQDRLISTFITQIIQFVNSNGANQNLNESINSQSWPFNGISIEKSVEIFMQSFKECMSYMNQYQLQIVQDLWSSDKNLTLYIISELFLKDILQSLSKYHTLSDHTNILTADCSFINPPNTAYIIRHNILSEIYNYLNFEQIIQLMIDSPTCFEFAKIKQLIFNSTCNRVLSVSDFKIITLLGLYILNKKDVTLADLTATFKEDLNKPFSIDEFTNDLFTICDGISEGFGGEDVPEANVRSKDELKMCRETRIVHKFLMSHSGYLNKLQICTEATIEVVNAKIREYIEQILFKQQVFEPSEYEYNEIVKYSKLIFQSKMKNLKPRVKNFDVKQFTIDDSTIDIFVSEIVKGLSRIHNDHNELEDFCSAIIEKIISFINGKIQDEIYQLLYSPNDIEITRFSTFLHCLSQVSFRLRIAVFNKEKIPQSIKQYFDFEPKEDEERKDCLTRVDKFVRKLVNTNSIKITKDDYDVNYDNFECDEFEEDNYDEIRSIILSSSMAMERDSNFLRSDFNIGNKIQSFAVIEKLIEQSVRKTNFLSIPENKRFIFYKIFQYSLDDLIKDNVYKGNDNDQNQDDDDQNQNEKIDESFNSKACFYFRANLIRARHFLKQIVEKEKNNLLMQTELKEVHRRLNKLNEFLNLYDVVAV</sequence>
<feature type="region of interest" description="Disordered" evidence="1">
    <location>
        <begin position="1"/>
        <end position="22"/>
    </location>
</feature>
<organism evidence="2 3">
    <name type="scientific">Tritrichomonas musculus</name>
    <dbReference type="NCBI Taxonomy" id="1915356"/>
    <lineage>
        <taxon>Eukaryota</taxon>
        <taxon>Metamonada</taxon>
        <taxon>Parabasalia</taxon>
        <taxon>Tritrichomonadida</taxon>
        <taxon>Tritrichomonadidae</taxon>
        <taxon>Tritrichomonas</taxon>
    </lineage>
</organism>
<proteinExistence type="predicted"/>
<evidence type="ECO:0000313" key="3">
    <source>
        <dbReference type="Proteomes" id="UP001470230"/>
    </source>
</evidence>
<gene>
    <name evidence="2" type="ORF">M9Y10_002325</name>
</gene>